<keyword evidence="1" id="KW-0479">Metal-binding</keyword>
<proteinExistence type="predicted"/>
<keyword evidence="2" id="KW-0863">Zinc-finger</keyword>
<dbReference type="EMBL" id="CAXLJM020000088">
    <property type="protein sequence ID" value="CAL8131460.1"/>
    <property type="molecule type" value="Genomic_DNA"/>
</dbReference>
<organism evidence="5 6">
    <name type="scientific">Orchesella dallaii</name>
    <dbReference type="NCBI Taxonomy" id="48710"/>
    <lineage>
        <taxon>Eukaryota</taxon>
        <taxon>Metazoa</taxon>
        <taxon>Ecdysozoa</taxon>
        <taxon>Arthropoda</taxon>
        <taxon>Hexapoda</taxon>
        <taxon>Collembola</taxon>
        <taxon>Entomobryomorpha</taxon>
        <taxon>Entomobryoidea</taxon>
        <taxon>Orchesellidae</taxon>
        <taxon>Orchesellinae</taxon>
        <taxon>Orchesella</taxon>
    </lineage>
</organism>
<evidence type="ECO:0000313" key="6">
    <source>
        <dbReference type="Proteomes" id="UP001642540"/>
    </source>
</evidence>
<protein>
    <recommendedName>
        <fullName evidence="4">CHHC U11-48K-type domain-containing protein</fullName>
    </recommendedName>
</protein>
<dbReference type="Proteomes" id="UP001642540">
    <property type="component" value="Unassembled WGS sequence"/>
</dbReference>
<dbReference type="SUPFAM" id="SSF57667">
    <property type="entry name" value="beta-beta-alpha zinc fingers"/>
    <property type="match status" value="1"/>
</dbReference>
<keyword evidence="6" id="KW-1185">Reference proteome</keyword>
<name>A0ABP1RN89_9HEXA</name>
<gene>
    <name evidence="5" type="ORF">ODALV1_LOCUS24191</name>
</gene>
<dbReference type="Pfam" id="PF05253">
    <property type="entry name" value="zf-U11-48K"/>
    <property type="match status" value="1"/>
</dbReference>
<accession>A0ABP1RN89</accession>
<evidence type="ECO:0000256" key="1">
    <source>
        <dbReference type="ARBA" id="ARBA00022723"/>
    </source>
</evidence>
<keyword evidence="3" id="KW-0862">Zinc</keyword>
<dbReference type="InterPro" id="IPR036236">
    <property type="entry name" value="Znf_C2H2_sf"/>
</dbReference>
<feature type="domain" description="CHHC U11-48K-type" evidence="4">
    <location>
        <begin position="30"/>
        <end position="57"/>
    </location>
</feature>
<evidence type="ECO:0000259" key="4">
    <source>
        <dbReference type="PROSITE" id="PS51800"/>
    </source>
</evidence>
<sequence length="124" mass="14796">MAQRNPSRPAHSVLNQFREVSDSVGHINDLVTCPYDSRHVMRYHKLMRHLPKCEKLQEKSKLETKSDSEPRVELERCPYDSRHRFPRGKRDEHFRECQARTDVLLSRNASRTPLEDIDKKYCFE</sequence>
<evidence type="ECO:0000256" key="3">
    <source>
        <dbReference type="ARBA" id="ARBA00022833"/>
    </source>
</evidence>
<evidence type="ECO:0000256" key="2">
    <source>
        <dbReference type="ARBA" id="ARBA00022771"/>
    </source>
</evidence>
<comment type="caution">
    <text evidence="5">The sequence shown here is derived from an EMBL/GenBank/DDBJ whole genome shotgun (WGS) entry which is preliminary data.</text>
</comment>
<feature type="domain" description="CHHC U11-48K-type" evidence="4">
    <location>
        <begin position="74"/>
        <end position="101"/>
    </location>
</feature>
<dbReference type="InterPro" id="IPR022776">
    <property type="entry name" value="TRM13/UPF0224_CHHC_Znf_dom"/>
</dbReference>
<evidence type="ECO:0000313" key="5">
    <source>
        <dbReference type="EMBL" id="CAL8131460.1"/>
    </source>
</evidence>
<dbReference type="PROSITE" id="PS51800">
    <property type="entry name" value="ZF_CHHC_U11_48K"/>
    <property type="match status" value="2"/>
</dbReference>
<reference evidence="5 6" key="1">
    <citation type="submission" date="2024-08" db="EMBL/GenBank/DDBJ databases">
        <authorList>
            <person name="Cucini C."/>
            <person name="Frati F."/>
        </authorList>
    </citation>
    <scope>NUCLEOTIDE SEQUENCE [LARGE SCALE GENOMIC DNA]</scope>
</reference>